<keyword evidence="2 5" id="KW-0812">Transmembrane</keyword>
<evidence type="ECO:0008006" key="8">
    <source>
        <dbReference type="Google" id="ProtNLM"/>
    </source>
</evidence>
<dbReference type="InterPro" id="IPR018499">
    <property type="entry name" value="Tetraspanin/Peripherin"/>
</dbReference>
<evidence type="ECO:0000256" key="4">
    <source>
        <dbReference type="ARBA" id="ARBA00023136"/>
    </source>
</evidence>
<dbReference type="EMBL" id="MLAK01000575">
    <property type="protein sequence ID" value="OHT11930.1"/>
    <property type="molecule type" value="Genomic_DNA"/>
</dbReference>
<gene>
    <name evidence="6" type="ORF">TRFO_18396</name>
</gene>
<evidence type="ECO:0000256" key="1">
    <source>
        <dbReference type="ARBA" id="ARBA00004141"/>
    </source>
</evidence>
<reference evidence="6" key="1">
    <citation type="submission" date="2016-10" db="EMBL/GenBank/DDBJ databases">
        <authorList>
            <person name="Benchimol M."/>
            <person name="Almeida L.G."/>
            <person name="Vasconcelos A.T."/>
            <person name="Perreira-Neves A."/>
            <person name="Rosa I.A."/>
            <person name="Tasca T."/>
            <person name="Bogo M.R."/>
            <person name="de Souza W."/>
        </authorList>
    </citation>
    <scope>NUCLEOTIDE SEQUENCE [LARGE SCALE GENOMIC DNA]</scope>
    <source>
        <strain evidence="6">K</strain>
    </source>
</reference>
<comment type="subcellular location">
    <subcellularLocation>
        <location evidence="1">Membrane</location>
        <topology evidence="1">Multi-pass membrane protein</topology>
    </subcellularLocation>
</comment>
<dbReference type="Pfam" id="PF00335">
    <property type="entry name" value="Tetraspanin"/>
    <property type="match status" value="1"/>
</dbReference>
<evidence type="ECO:0000256" key="3">
    <source>
        <dbReference type="ARBA" id="ARBA00022989"/>
    </source>
</evidence>
<organism evidence="6 7">
    <name type="scientific">Tritrichomonas foetus</name>
    <dbReference type="NCBI Taxonomy" id="1144522"/>
    <lineage>
        <taxon>Eukaryota</taxon>
        <taxon>Metamonada</taxon>
        <taxon>Parabasalia</taxon>
        <taxon>Tritrichomonadida</taxon>
        <taxon>Tritrichomonadidae</taxon>
        <taxon>Tritrichomonas</taxon>
    </lineage>
</organism>
<feature type="transmembrane region" description="Helical" evidence="5">
    <location>
        <begin position="159"/>
        <end position="180"/>
    </location>
</feature>
<dbReference type="GeneID" id="94834866"/>
<dbReference type="RefSeq" id="XP_068365066.1">
    <property type="nucleotide sequence ID" value="XM_068500162.1"/>
</dbReference>
<evidence type="ECO:0000256" key="2">
    <source>
        <dbReference type="ARBA" id="ARBA00022692"/>
    </source>
</evidence>
<dbReference type="AlphaFoldDB" id="A0A1J4KLB5"/>
<evidence type="ECO:0000313" key="6">
    <source>
        <dbReference type="EMBL" id="OHT11930.1"/>
    </source>
</evidence>
<feature type="transmembrane region" description="Helical" evidence="5">
    <location>
        <begin position="9"/>
        <end position="31"/>
    </location>
</feature>
<dbReference type="VEuPathDB" id="TrichDB:TRFO_18396"/>
<proteinExistence type="predicted"/>
<dbReference type="Proteomes" id="UP000179807">
    <property type="component" value="Unassembled WGS sequence"/>
</dbReference>
<keyword evidence="7" id="KW-1185">Reference proteome</keyword>
<name>A0A1J4KLB5_9EUKA</name>
<evidence type="ECO:0000256" key="5">
    <source>
        <dbReference type="SAM" id="Phobius"/>
    </source>
</evidence>
<accession>A0A1J4KLB5</accession>
<keyword evidence="4 5" id="KW-0472">Membrane</keyword>
<keyword evidence="3 5" id="KW-1133">Transmembrane helix</keyword>
<sequence length="192" mass="20866">MGNTCKKCFLMLISLVSIGLISAILVVFTILVAVKKVAEVSKTIYYCLIAATVISCLILIFAIYASCCGGKTAKCILGLIFLVFAIILLLFGVLVLAFRSKILDGIADIWNLTDEEDVKKIIEEYFDCCGYNSTTPDCPAGKETCGSKVEATFNKYGKIIGAVLIVFAVLLFIAAILSFIKDKQQVEGVNYE</sequence>
<comment type="caution">
    <text evidence="6">The sequence shown here is derived from an EMBL/GenBank/DDBJ whole genome shotgun (WGS) entry which is preliminary data.</text>
</comment>
<evidence type="ECO:0000313" key="7">
    <source>
        <dbReference type="Proteomes" id="UP000179807"/>
    </source>
</evidence>
<dbReference type="GO" id="GO:0016020">
    <property type="term" value="C:membrane"/>
    <property type="evidence" value="ECO:0007669"/>
    <property type="project" value="UniProtKB-SubCell"/>
</dbReference>
<protein>
    <recommendedName>
        <fullName evidence="8">Tetraspanin family protein</fullName>
    </recommendedName>
</protein>
<feature type="transmembrane region" description="Helical" evidence="5">
    <location>
        <begin position="76"/>
        <end position="98"/>
    </location>
</feature>
<feature type="transmembrane region" description="Helical" evidence="5">
    <location>
        <begin position="43"/>
        <end position="64"/>
    </location>
</feature>